<dbReference type="GO" id="GO:0016788">
    <property type="term" value="F:hydrolase activity, acting on ester bonds"/>
    <property type="evidence" value="ECO:0007669"/>
    <property type="project" value="InterPro"/>
</dbReference>
<dbReference type="CDD" id="cd01837">
    <property type="entry name" value="SGNH_plant_lipase_like"/>
    <property type="match status" value="1"/>
</dbReference>
<evidence type="ECO:0000256" key="7">
    <source>
        <dbReference type="ARBA" id="ARBA00023098"/>
    </source>
</evidence>
<evidence type="ECO:0000256" key="8">
    <source>
        <dbReference type="SAM" id="SignalP"/>
    </source>
</evidence>
<accession>A0A5E4FH52</accession>
<evidence type="ECO:0000256" key="1">
    <source>
        <dbReference type="ARBA" id="ARBA00004613"/>
    </source>
</evidence>
<dbReference type="InterPro" id="IPR035669">
    <property type="entry name" value="SGNH_plant_lipase-like"/>
</dbReference>
<dbReference type="PANTHER" id="PTHR45650:SF80">
    <property type="entry name" value="FINGER PROTEIN, PUTATIVE-RELATED"/>
    <property type="match status" value="1"/>
</dbReference>
<dbReference type="FunFam" id="3.40.50.1110:FF:000003">
    <property type="entry name" value="GDSL esterase/lipase APG"/>
    <property type="match status" value="1"/>
</dbReference>
<dbReference type="EMBL" id="CABIKO010000118">
    <property type="protein sequence ID" value="VVA27206.1"/>
    <property type="molecule type" value="Genomic_DNA"/>
</dbReference>
<dbReference type="InterPro" id="IPR036514">
    <property type="entry name" value="SGNH_hydro_sf"/>
</dbReference>
<organism evidence="9 10">
    <name type="scientific">Prunus dulcis</name>
    <name type="common">Almond</name>
    <name type="synonym">Amygdalus dulcis</name>
    <dbReference type="NCBI Taxonomy" id="3755"/>
    <lineage>
        <taxon>Eukaryota</taxon>
        <taxon>Viridiplantae</taxon>
        <taxon>Streptophyta</taxon>
        <taxon>Embryophyta</taxon>
        <taxon>Tracheophyta</taxon>
        <taxon>Spermatophyta</taxon>
        <taxon>Magnoliopsida</taxon>
        <taxon>eudicotyledons</taxon>
        <taxon>Gunneridae</taxon>
        <taxon>Pentapetalae</taxon>
        <taxon>rosids</taxon>
        <taxon>fabids</taxon>
        <taxon>Rosales</taxon>
        <taxon>Rosaceae</taxon>
        <taxon>Amygdaloideae</taxon>
        <taxon>Amygdaleae</taxon>
        <taxon>Prunus</taxon>
    </lineage>
</organism>
<dbReference type="GO" id="GO:0016042">
    <property type="term" value="P:lipid catabolic process"/>
    <property type="evidence" value="ECO:0007669"/>
    <property type="project" value="UniProtKB-KW"/>
</dbReference>
<feature type="signal peptide" evidence="8">
    <location>
        <begin position="1"/>
        <end position="26"/>
    </location>
</feature>
<keyword evidence="4 8" id="KW-0732">Signal</keyword>
<evidence type="ECO:0000256" key="2">
    <source>
        <dbReference type="ARBA" id="ARBA00008668"/>
    </source>
</evidence>
<protein>
    <submittedName>
        <fullName evidence="9">PREDICTED: GDSL</fullName>
    </submittedName>
</protein>
<evidence type="ECO:0000256" key="5">
    <source>
        <dbReference type="ARBA" id="ARBA00022801"/>
    </source>
</evidence>
<keyword evidence="7" id="KW-0443">Lipid metabolism</keyword>
<dbReference type="Gene3D" id="3.40.50.1110">
    <property type="entry name" value="SGNH hydrolase"/>
    <property type="match status" value="2"/>
</dbReference>
<evidence type="ECO:0000256" key="3">
    <source>
        <dbReference type="ARBA" id="ARBA00022525"/>
    </source>
</evidence>
<dbReference type="PANTHER" id="PTHR45650">
    <property type="entry name" value="GDSL-LIKE LIPASE/ACYLHYDROLASE-RELATED"/>
    <property type="match status" value="1"/>
</dbReference>
<dbReference type="InterPro" id="IPR051238">
    <property type="entry name" value="GDSL_esterase/lipase"/>
</dbReference>
<reference evidence="10" key="1">
    <citation type="journal article" date="2020" name="Plant J.">
        <title>Transposons played a major role in the diversification between the closely related almond and peach genomes: results from the almond genome sequence.</title>
        <authorList>
            <person name="Alioto T."/>
            <person name="Alexiou K.G."/>
            <person name="Bardil A."/>
            <person name="Barteri F."/>
            <person name="Castanera R."/>
            <person name="Cruz F."/>
            <person name="Dhingra A."/>
            <person name="Duval H."/>
            <person name="Fernandez I Marti A."/>
            <person name="Frias L."/>
            <person name="Galan B."/>
            <person name="Garcia J.L."/>
            <person name="Howad W."/>
            <person name="Gomez-Garrido J."/>
            <person name="Gut M."/>
            <person name="Julca I."/>
            <person name="Morata J."/>
            <person name="Puigdomenech P."/>
            <person name="Ribeca P."/>
            <person name="Rubio Cabetas M.J."/>
            <person name="Vlasova A."/>
            <person name="Wirthensohn M."/>
            <person name="Garcia-Mas J."/>
            <person name="Gabaldon T."/>
            <person name="Casacuberta J.M."/>
            <person name="Arus P."/>
        </authorList>
    </citation>
    <scope>NUCLEOTIDE SEQUENCE [LARGE SCALE GENOMIC DNA]</scope>
    <source>
        <strain evidence="10">cv. Texas</strain>
    </source>
</reference>
<comment type="subcellular location">
    <subcellularLocation>
        <location evidence="1">Secreted</location>
    </subcellularLocation>
</comment>
<dbReference type="Proteomes" id="UP000327085">
    <property type="component" value="Chromosome 1"/>
</dbReference>
<dbReference type="Gramene" id="VVA27206">
    <property type="protein sequence ID" value="VVA27206"/>
    <property type="gene ID" value="Prudul26B028808"/>
</dbReference>
<dbReference type="InParanoid" id="A0A5E4FH52"/>
<evidence type="ECO:0000256" key="4">
    <source>
        <dbReference type="ARBA" id="ARBA00022729"/>
    </source>
</evidence>
<evidence type="ECO:0000313" key="9">
    <source>
        <dbReference type="EMBL" id="VVA27206.1"/>
    </source>
</evidence>
<evidence type="ECO:0000256" key="6">
    <source>
        <dbReference type="ARBA" id="ARBA00022963"/>
    </source>
</evidence>
<proteinExistence type="inferred from homology"/>
<gene>
    <name evidence="9" type="ORF">ALMOND_2B028808</name>
</gene>
<keyword evidence="3" id="KW-0964">Secreted</keyword>
<feature type="chain" id="PRO_5022861117" evidence="8">
    <location>
        <begin position="27"/>
        <end position="494"/>
    </location>
</feature>
<name>A0A5E4FH52_PRUDU</name>
<evidence type="ECO:0000313" key="10">
    <source>
        <dbReference type="Proteomes" id="UP000327085"/>
    </source>
</evidence>
<sequence>MAREIVKPLWTLFSAIFLIYLVNGAAQPQVPCYFIFGDSLSDSGNNNGLFTVAKANFRPYGIDFPRGPTGRFSNGRNLVDAVAELLGLDSYIPPFATARGMEILKGVNYASGSAGIRNETGRQVGQIISMAMQLQNHQSIVKQIASLRGNNYSSAEEYLGKCIYSVGIGTNDYFINYFVSLSNTSRQYTPQQYARVLIEQYSQQLRTLYNFGARKIALFGLGAIGSAPSEVAACGTKGSSCVAYINSAVQIFNGRLKSLVQELNSNLTNAKFIYIDYYGIGSSYALSRGSLITNVSCCGVKNGLNTCIPFQIPCRNRSRFMFWDAELLGFDSYIPPFATARGSEILKGLNYASGAAGIRDETGRQAGQIISIEMQLQNHQSIVKKIASFRGNNASSAAEYLGRRCIYTVGMGTNDYTINDFVSMSNTSRQYTPDQYARTLYNSGARKIALFGLGRLGSTPYEVAMRGTKGSSCVAYINTAVQIFNRRLKSRPRP</sequence>
<comment type="similarity">
    <text evidence="2">Belongs to the 'GDSL' lipolytic enzyme family.</text>
</comment>
<dbReference type="AlphaFoldDB" id="A0A5E4FH52"/>
<keyword evidence="5" id="KW-0378">Hydrolase</keyword>
<dbReference type="GO" id="GO:0005576">
    <property type="term" value="C:extracellular region"/>
    <property type="evidence" value="ECO:0007669"/>
    <property type="project" value="UniProtKB-SubCell"/>
</dbReference>
<dbReference type="Pfam" id="PF00657">
    <property type="entry name" value="Lipase_GDSL"/>
    <property type="match status" value="1"/>
</dbReference>
<keyword evidence="6" id="KW-0442">Lipid degradation</keyword>
<dbReference type="InterPro" id="IPR001087">
    <property type="entry name" value="GDSL"/>
</dbReference>